<dbReference type="Pfam" id="PF00246">
    <property type="entry name" value="Peptidase_M14"/>
    <property type="match status" value="1"/>
</dbReference>
<dbReference type="InterPro" id="IPR000834">
    <property type="entry name" value="Peptidase_M14"/>
</dbReference>
<dbReference type="AlphaFoldDB" id="A0A1S3H307"/>
<accession>A0A1S3H307</accession>
<dbReference type="GeneID" id="106151008"/>
<keyword evidence="4" id="KW-0812">Transmembrane</keyword>
<dbReference type="InterPro" id="IPR034269">
    <property type="entry name" value="At5g42320_M14_CPD"/>
</dbReference>
<evidence type="ECO:0000256" key="2">
    <source>
        <dbReference type="ARBA" id="ARBA00005988"/>
    </source>
</evidence>
<dbReference type="RefSeq" id="XP_013379519.1">
    <property type="nucleotide sequence ID" value="XM_013524065.1"/>
</dbReference>
<dbReference type="SMART" id="SM00631">
    <property type="entry name" value="Zn_pept"/>
    <property type="match status" value="1"/>
</dbReference>
<feature type="domain" description="Peptidase M14" evidence="5">
    <location>
        <begin position="59"/>
        <end position="372"/>
    </location>
</feature>
<evidence type="ECO:0000256" key="3">
    <source>
        <dbReference type="PROSITE-ProRule" id="PRU01379"/>
    </source>
</evidence>
<name>A0A1S3H307_LINAN</name>
<dbReference type="InParanoid" id="A0A1S3H307"/>
<keyword evidence="7" id="KW-0645">Protease</keyword>
<protein>
    <submittedName>
        <fullName evidence="7">Carboxypeptidase A1</fullName>
    </submittedName>
</protein>
<dbReference type="GO" id="GO:0008270">
    <property type="term" value="F:zinc ion binding"/>
    <property type="evidence" value="ECO:0007669"/>
    <property type="project" value="InterPro"/>
</dbReference>
<dbReference type="PROSITE" id="PS52035">
    <property type="entry name" value="PEPTIDASE_M14"/>
    <property type="match status" value="1"/>
</dbReference>
<evidence type="ECO:0000256" key="4">
    <source>
        <dbReference type="SAM" id="Phobius"/>
    </source>
</evidence>
<dbReference type="GO" id="GO:0005615">
    <property type="term" value="C:extracellular space"/>
    <property type="evidence" value="ECO:0007669"/>
    <property type="project" value="TreeGrafter"/>
</dbReference>
<dbReference type="GO" id="GO:0006508">
    <property type="term" value="P:proteolysis"/>
    <property type="evidence" value="ECO:0007669"/>
    <property type="project" value="InterPro"/>
</dbReference>
<keyword evidence="7" id="KW-0121">Carboxypeptidase</keyword>
<dbReference type="PANTHER" id="PTHR11705:SF119">
    <property type="entry name" value="OS02G0119300 PROTEIN"/>
    <property type="match status" value="1"/>
</dbReference>
<reference evidence="7" key="1">
    <citation type="submission" date="2025-08" db="UniProtKB">
        <authorList>
            <consortium name="RefSeq"/>
        </authorList>
    </citation>
    <scope>IDENTIFICATION</scope>
    <source>
        <tissue evidence="7">Gonads</tissue>
    </source>
</reference>
<feature type="transmembrane region" description="Helical" evidence="4">
    <location>
        <begin position="396"/>
        <end position="417"/>
    </location>
</feature>
<keyword evidence="7" id="KW-0378">Hydrolase</keyword>
<sequence>MQCILGKFAEGFYTHLCKNNLPFISFCIHILLQLFLIINYSHAGNVQPKKEKYLPDYNVYHNLSTIKRTVEDIVFRNWDYMKLDYTHLSREGRPQLLIRVTNFTGSTSSNIHGSTIPATKLKVLLSYGEHSREFLPVETLFYFLKRLTKGLREPKDSPEETYSRFILSRLDLFIIVMVNPDGRNYVERTGNYCWRGTSTGVDLNRNFDWNYGGPGSKAEKADEEYRGEHAFSEPESLVFKELVSRYRFDAFVSFHSGIRQIYVPFADTRSKSIHRSPENVAAMLQLASKLSHSTAYKFIYGVANKINQYTADGTIFDYMAGVKKVPFSLAIELWGEGDHKGAQCFDLFNPPSHALQDVVETLQPMYKALFTYLVDWKDRQMSLELGVEFLAPSLTLGYVLLVAVIIVTFIVAVYNRLPPSLRLVPRRRVVSLKTLSSTFTSLKLT</sequence>
<feature type="active site" description="Proton donor/acceptor" evidence="3">
    <location>
        <position position="332"/>
    </location>
</feature>
<keyword evidence="4" id="KW-0472">Membrane</keyword>
<organism evidence="6 7">
    <name type="scientific">Lingula anatina</name>
    <name type="common">Brachiopod</name>
    <name type="synonym">Lingula unguis</name>
    <dbReference type="NCBI Taxonomy" id="7574"/>
    <lineage>
        <taxon>Eukaryota</taxon>
        <taxon>Metazoa</taxon>
        <taxon>Spiralia</taxon>
        <taxon>Lophotrochozoa</taxon>
        <taxon>Brachiopoda</taxon>
        <taxon>Linguliformea</taxon>
        <taxon>Lingulata</taxon>
        <taxon>Lingulida</taxon>
        <taxon>Linguloidea</taxon>
        <taxon>Lingulidae</taxon>
        <taxon>Lingula</taxon>
    </lineage>
</organism>
<dbReference type="GO" id="GO:0004181">
    <property type="term" value="F:metallocarboxypeptidase activity"/>
    <property type="evidence" value="ECO:0007669"/>
    <property type="project" value="InterPro"/>
</dbReference>
<dbReference type="CDD" id="cd06227">
    <property type="entry name" value="M14-CPA-like"/>
    <property type="match status" value="1"/>
</dbReference>
<gene>
    <name evidence="7" type="primary">LOC106151008</name>
</gene>
<proteinExistence type="inferred from homology"/>
<dbReference type="PANTHER" id="PTHR11705">
    <property type="entry name" value="PROTEASE FAMILY M14 CARBOXYPEPTIDASE A,B"/>
    <property type="match status" value="1"/>
</dbReference>
<feature type="transmembrane region" description="Helical" evidence="4">
    <location>
        <begin position="21"/>
        <end position="40"/>
    </location>
</feature>
<evidence type="ECO:0000313" key="7">
    <source>
        <dbReference type="RefSeq" id="XP_013379519.1"/>
    </source>
</evidence>
<dbReference type="Proteomes" id="UP000085678">
    <property type="component" value="Unplaced"/>
</dbReference>
<keyword evidence="6" id="KW-1185">Reference proteome</keyword>
<evidence type="ECO:0000256" key="1">
    <source>
        <dbReference type="ARBA" id="ARBA00001947"/>
    </source>
</evidence>
<comment type="cofactor">
    <cofactor evidence="1">
        <name>Zn(2+)</name>
        <dbReference type="ChEBI" id="CHEBI:29105"/>
    </cofactor>
</comment>
<evidence type="ECO:0000259" key="5">
    <source>
        <dbReference type="PROSITE" id="PS52035"/>
    </source>
</evidence>
<dbReference type="OrthoDB" id="3626597at2759"/>
<dbReference type="KEGG" id="lak:106151008"/>
<comment type="similarity">
    <text evidence="2 3">Belongs to the peptidase M14 family.</text>
</comment>
<evidence type="ECO:0000313" key="6">
    <source>
        <dbReference type="Proteomes" id="UP000085678"/>
    </source>
</evidence>
<keyword evidence="4" id="KW-1133">Transmembrane helix</keyword>
<dbReference type="Gene3D" id="3.40.630.10">
    <property type="entry name" value="Zn peptidases"/>
    <property type="match status" value="1"/>
</dbReference>
<dbReference type="SUPFAM" id="SSF53187">
    <property type="entry name" value="Zn-dependent exopeptidases"/>
    <property type="match status" value="1"/>
</dbReference>